<dbReference type="SUPFAM" id="SSF51905">
    <property type="entry name" value="FAD/NAD(P)-binding domain"/>
    <property type="match status" value="2"/>
</dbReference>
<evidence type="ECO:0000313" key="7">
    <source>
        <dbReference type="EMBL" id="CKQ79907.1"/>
    </source>
</evidence>
<evidence type="ECO:0000256" key="2">
    <source>
        <dbReference type="ARBA" id="ARBA00022630"/>
    </source>
</evidence>
<reference evidence="9 15" key="3">
    <citation type="submission" date="2017-02" db="EMBL/GenBank/DDBJ databases">
        <title>Protein polymorphisms may explain contrasting epidemiological fitness of two variants of a multidrug-resistant Mycobacterium tuberculosis strain.</title>
        <authorList>
            <person name="Bigi M.M."/>
            <person name="Lopez B."/>
            <person name="Blanco F.C."/>
            <person name="Sasiain M.C."/>
            <person name="De La Barrera S."/>
            <person name="Ritacco V."/>
            <person name="Bigi F."/>
            <person name="Soria M.A."/>
        </authorList>
    </citation>
    <scope>NUCLEOTIDE SEQUENCE [LARGE SCALE GENOMIC DNA]</scope>
    <source>
        <strain evidence="9 15">6548</strain>
    </source>
</reference>
<accession>A0A0E7WN46</accession>
<dbReference type="InterPro" id="IPR020946">
    <property type="entry name" value="Flavin_mOase-like"/>
</dbReference>
<evidence type="ECO:0000313" key="9">
    <source>
        <dbReference type="EMBL" id="OMH58786.1"/>
    </source>
</evidence>
<evidence type="ECO:0000313" key="13">
    <source>
        <dbReference type="Proteomes" id="UP000048289"/>
    </source>
</evidence>
<evidence type="ECO:0000313" key="14">
    <source>
        <dbReference type="Proteomes" id="UP000049023"/>
    </source>
</evidence>
<keyword evidence="4 9" id="KW-0560">Oxidoreductase</keyword>
<dbReference type="EMBL" id="LR027516">
    <property type="protein sequence ID" value="VCU49138.1"/>
    <property type="molecule type" value="Genomic_DNA"/>
</dbReference>
<proteinExistence type="inferred from homology"/>
<dbReference type="EC" id="1.14.13.84" evidence="5 9"/>
<evidence type="ECO:0000313" key="10">
    <source>
        <dbReference type="EMBL" id="VCU49138.1"/>
    </source>
</evidence>
<dbReference type="EMBL" id="CFOE01000222">
    <property type="protein sequence ID" value="CFE39550.1"/>
    <property type="molecule type" value="Genomic_DNA"/>
</dbReference>
<dbReference type="Pfam" id="PF00743">
    <property type="entry name" value="FMO-like"/>
    <property type="match status" value="1"/>
</dbReference>
<sequence length="509" mass="56593">MWEGDFGLFWGVGAMTGRCPTVAVVGAGMSGMCVAITLLSAGITDVCIYEKADDVGGTWRDNTYPGLTCDVPSRLYQYSFAKNPNWTQMFSRGGEIQDYLRGIAERYGLRHRIRFGATVVSARFDDGRWVLRTDSGTESTVDFLISATGVLHHPRIPPIAGLDDFRGTVFHSARWDHTVPLLGRRIAVIGTGSTGVQLVCGLAGVAGKVTMFQRTAQWVLPWPNPRYSKLARVFHRAFPCLGSLAYKAYSLSFETFAVALSNPGLHRKLVGAVCRASLRRVRDPRLRRALTPDYEPMCKRLVMSGGFYRAIQRDDVELVTAGIDHVEHRGIVTDDGVLHEVDVIVLATGFDSHAFFRPMQLTGRDGIRIDDVWQDGPHAHQTVAIPGFPNFFMMLGPHSPVGNFPLTAVAESQAEHIVQWIKRWRHGEFDTMEPKSAATEAYNTVLRAAMPNTVWTTGCDSWYLNKDGIPEVWPFAPAKHRAMLANLHPEEYDLRRYAAVRATSRPQSA</sequence>
<protein>
    <submittedName>
        <fullName evidence="5 9">Monooxygenase</fullName>
        <ecNumber evidence="5 9">1.14.13.84</ecNumber>
    </submittedName>
</protein>
<dbReference type="Proteomes" id="UP000046680">
    <property type="component" value="Unassembled WGS sequence"/>
</dbReference>
<evidence type="ECO:0000313" key="11">
    <source>
        <dbReference type="Proteomes" id="UP000044938"/>
    </source>
</evidence>
<dbReference type="GO" id="GO:0004499">
    <property type="term" value="F:N,N-dimethylaniline monooxygenase activity"/>
    <property type="evidence" value="ECO:0007669"/>
    <property type="project" value="InterPro"/>
</dbReference>
<dbReference type="Proteomes" id="UP000300237">
    <property type="component" value="Chromosome"/>
</dbReference>
<dbReference type="Gene3D" id="3.50.50.60">
    <property type="entry name" value="FAD/NAD(P)-binding domain"/>
    <property type="match status" value="2"/>
</dbReference>
<dbReference type="Proteomes" id="UP000048289">
    <property type="component" value="Unassembled WGS sequence"/>
</dbReference>
<reference evidence="10 16" key="4">
    <citation type="submission" date="2018-08" db="EMBL/GenBank/DDBJ databases">
        <authorList>
            <person name="Fokvardsen B D."/>
            <person name="Norman A."/>
        </authorList>
    </citation>
    <scope>NUCLEOTIDE SEQUENCE [LARGE SCALE GENOMIC DNA]</scope>
    <source>
        <strain evidence="10 16">DKC2</strain>
    </source>
</reference>
<dbReference type="InterPro" id="IPR036188">
    <property type="entry name" value="FAD/NAD-bd_sf"/>
</dbReference>
<evidence type="ECO:0000256" key="4">
    <source>
        <dbReference type="ARBA" id="ARBA00023002"/>
    </source>
</evidence>
<dbReference type="Proteomes" id="UP000044938">
    <property type="component" value="Unassembled WGS sequence"/>
</dbReference>
<dbReference type="Proteomes" id="UP000049023">
    <property type="component" value="Unassembled WGS sequence"/>
</dbReference>
<dbReference type="PANTHER" id="PTHR42877">
    <property type="entry name" value="L-ORNITHINE N(5)-MONOOXYGENASE-RELATED"/>
    <property type="match status" value="1"/>
</dbReference>
<dbReference type="GO" id="GO:0050660">
    <property type="term" value="F:flavin adenine dinucleotide binding"/>
    <property type="evidence" value="ECO:0007669"/>
    <property type="project" value="InterPro"/>
</dbReference>
<dbReference type="EMBL" id="CGCX01000006">
    <property type="protein sequence ID" value="CFR64389.1"/>
    <property type="molecule type" value="Genomic_DNA"/>
</dbReference>
<evidence type="ECO:0000313" key="12">
    <source>
        <dbReference type="Proteomes" id="UP000046680"/>
    </source>
</evidence>
<dbReference type="OMA" id="PAHTYQA"/>
<reference evidence="9 15" key="2">
    <citation type="submission" date="2016-04" db="EMBL/GenBank/DDBJ databases">
        <authorList>
            <person name="Bigi M."/>
            <person name="Bigi F."/>
            <person name="Soria M.A."/>
        </authorList>
    </citation>
    <scope>NUCLEOTIDE SEQUENCE [LARGE SCALE GENOMIC DNA]</scope>
    <source>
        <strain evidence="9 15">6548</strain>
    </source>
</reference>
<dbReference type="PANTHER" id="PTHR42877:SF4">
    <property type="entry name" value="FAD_NAD(P)-BINDING DOMAIN-CONTAINING PROTEIN-RELATED"/>
    <property type="match status" value="1"/>
</dbReference>
<dbReference type="PRINTS" id="PR00411">
    <property type="entry name" value="PNDRDTASEI"/>
</dbReference>
<name>A0A0E7WN46_MYCTX</name>
<gene>
    <name evidence="9" type="primary">hapE_1</name>
    <name evidence="6" type="synonym">hapE</name>
    <name evidence="5" type="synonym">hapE_2</name>
    <name evidence="9" type="ORF">A4S10_00945</name>
    <name evidence="10" type="ORF">DKC2_0954</name>
    <name evidence="6" type="ORF">ERS007657_00036</name>
    <name evidence="5" type="ORF">ERS007681_01930</name>
    <name evidence="8" type="ORF">ERS007720_01067</name>
    <name evidence="7" type="ORF">ERS027661_00080</name>
</gene>
<keyword evidence="2" id="KW-0285">Flavoprotein</keyword>
<evidence type="ECO:0000256" key="3">
    <source>
        <dbReference type="ARBA" id="ARBA00022827"/>
    </source>
</evidence>
<dbReference type="InterPro" id="IPR051209">
    <property type="entry name" value="FAD-bind_Monooxygenase_sf"/>
</dbReference>
<dbReference type="AlphaFoldDB" id="A0A0E7WN46"/>
<dbReference type="GO" id="GO:0033767">
    <property type="term" value="F:4-hydroxyacetophenone monooxygenase activity"/>
    <property type="evidence" value="ECO:0007669"/>
    <property type="project" value="UniProtKB-EC"/>
</dbReference>
<dbReference type="GO" id="GO:0050661">
    <property type="term" value="F:NADP binding"/>
    <property type="evidence" value="ECO:0007669"/>
    <property type="project" value="InterPro"/>
</dbReference>
<dbReference type="EMBL" id="CNFU01000007">
    <property type="protein sequence ID" value="CKQ79907.1"/>
    <property type="molecule type" value="Genomic_DNA"/>
</dbReference>
<evidence type="ECO:0000313" key="6">
    <source>
        <dbReference type="EMBL" id="CFR64389.1"/>
    </source>
</evidence>
<reference evidence="11 12" key="1">
    <citation type="submission" date="2015-03" db="EMBL/GenBank/DDBJ databases">
        <authorList>
            <consortium name="Pathogen Informatics"/>
        </authorList>
    </citation>
    <scope>NUCLEOTIDE SEQUENCE [LARGE SCALE GENOMIC DNA]</scope>
    <source>
        <strain evidence="7 14">Bir 187</strain>
        <strain evidence="6 12">C09601061</strain>
        <strain evidence="5 13">G09901357</strain>
        <strain evidence="8 11">M09401471</strain>
    </source>
</reference>
<evidence type="ECO:0000313" key="5">
    <source>
        <dbReference type="EMBL" id="CFE39550.1"/>
    </source>
</evidence>
<evidence type="ECO:0000313" key="15">
    <source>
        <dbReference type="Proteomes" id="UP000189452"/>
    </source>
</evidence>
<organism evidence="9 15">
    <name type="scientific">Mycobacterium tuberculosis</name>
    <dbReference type="NCBI Taxonomy" id="1773"/>
    <lineage>
        <taxon>Bacteria</taxon>
        <taxon>Bacillati</taxon>
        <taxon>Actinomycetota</taxon>
        <taxon>Actinomycetes</taxon>
        <taxon>Mycobacteriales</taxon>
        <taxon>Mycobacteriaceae</taxon>
        <taxon>Mycobacterium</taxon>
        <taxon>Mycobacterium tuberculosis complex</taxon>
    </lineage>
</organism>
<evidence type="ECO:0000313" key="8">
    <source>
        <dbReference type="EMBL" id="COV85762.1"/>
    </source>
</evidence>
<dbReference type="EMBL" id="CSAJ01000094">
    <property type="protein sequence ID" value="COV85762.1"/>
    <property type="molecule type" value="Genomic_DNA"/>
</dbReference>
<keyword evidence="3" id="KW-0274">FAD</keyword>
<comment type="similarity">
    <text evidence="1">Belongs to the FAD-binding monooxygenase family.</text>
</comment>
<evidence type="ECO:0000256" key="1">
    <source>
        <dbReference type="ARBA" id="ARBA00010139"/>
    </source>
</evidence>
<keyword evidence="9" id="KW-0503">Monooxygenase</keyword>
<dbReference type="EMBL" id="LWDQ01000001">
    <property type="protein sequence ID" value="OMH58786.1"/>
    <property type="molecule type" value="Genomic_DNA"/>
</dbReference>
<evidence type="ECO:0000313" key="16">
    <source>
        <dbReference type="Proteomes" id="UP000300237"/>
    </source>
</evidence>
<dbReference type="Proteomes" id="UP000189452">
    <property type="component" value="Chromosome"/>
</dbReference>